<evidence type="ECO:0000313" key="1">
    <source>
        <dbReference type="EMBL" id="KKN82883.1"/>
    </source>
</evidence>
<dbReference type="EMBL" id="LAZR01000193">
    <property type="protein sequence ID" value="KKN82883.1"/>
    <property type="molecule type" value="Genomic_DNA"/>
</dbReference>
<gene>
    <name evidence="1" type="ORF">LCGC14_0304230</name>
</gene>
<proteinExistence type="predicted"/>
<sequence>MAGGTLTIKLANGSAARLKASGFQLYGFRQVVSSNKSGVPLVASRLGDAQFVDTISVDPSLRHFSVYISLDRIAVDHAVFAGDQAGIREGELAEVSTTGIEPKSGGTAGAVTVLSMAERAMVCGLSAAAMFPANDGPAVPYSGFDIEVGAQVVIAPTASILLMWATSTYDLSVFMAKSLGRSVLIATDLADDTIGFDIDAGWQWPAGALWAKAIPPNTELKPLLVLEPGHNRPLGF</sequence>
<comment type="caution">
    <text evidence="1">The sequence shown here is derived from an EMBL/GenBank/DDBJ whole genome shotgun (WGS) entry which is preliminary data.</text>
</comment>
<name>A0A0F9WVE0_9ZZZZ</name>
<accession>A0A0F9WVE0</accession>
<dbReference type="AlphaFoldDB" id="A0A0F9WVE0"/>
<reference evidence="1" key="1">
    <citation type="journal article" date="2015" name="Nature">
        <title>Complex archaea that bridge the gap between prokaryotes and eukaryotes.</title>
        <authorList>
            <person name="Spang A."/>
            <person name="Saw J.H."/>
            <person name="Jorgensen S.L."/>
            <person name="Zaremba-Niedzwiedzka K."/>
            <person name="Martijn J."/>
            <person name="Lind A.E."/>
            <person name="van Eijk R."/>
            <person name="Schleper C."/>
            <person name="Guy L."/>
            <person name="Ettema T.J."/>
        </authorList>
    </citation>
    <scope>NUCLEOTIDE SEQUENCE</scope>
</reference>
<protein>
    <submittedName>
        <fullName evidence="1">Uncharacterized protein</fullName>
    </submittedName>
</protein>
<organism evidence="1">
    <name type="scientific">marine sediment metagenome</name>
    <dbReference type="NCBI Taxonomy" id="412755"/>
    <lineage>
        <taxon>unclassified sequences</taxon>
        <taxon>metagenomes</taxon>
        <taxon>ecological metagenomes</taxon>
    </lineage>
</organism>